<accession>A0A0A8YCP3</accession>
<evidence type="ECO:0000313" key="1">
    <source>
        <dbReference type="EMBL" id="JAD23290.1"/>
    </source>
</evidence>
<name>A0A0A8YCP3_ARUDO</name>
<reference evidence="1" key="2">
    <citation type="journal article" date="2015" name="Data Brief">
        <title>Shoot transcriptome of the giant reed, Arundo donax.</title>
        <authorList>
            <person name="Barrero R.A."/>
            <person name="Guerrero F.D."/>
            <person name="Moolhuijzen P."/>
            <person name="Goolsby J.A."/>
            <person name="Tidwell J."/>
            <person name="Bellgard S.E."/>
            <person name="Bellgard M.I."/>
        </authorList>
    </citation>
    <scope>NUCLEOTIDE SEQUENCE</scope>
    <source>
        <tissue evidence="1">Shoot tissue taken approximately 20 cm above the soil surface</tissue>
    </source>
</reference>
<reference evidence="1" key="1">
    <citation type="submission" date="2014-09" db="EMBL/GenBank/DDBJ databases">
        <authorList>
            <person name="Magalhaes I.L.F."/>
            <person name="Oliveira U."/>
            <person name="Santos F.R."/>
            <person name="Vidigal T.H.D.A."/>
            <person name="Brescovit A.D."/>
            <person name="Santos A.J."/>
        </authorList>
    </citation>
    <scope>NUCLEOTIDE SEQUENCE</scope>
    <source>
        <tissue evidence="1">Shoot tissue taken approximately 20 cm above the soil surface</tissue>
    </source>
</reference>
<organism evidence="1">
    <name type="scientific">Arundo donax</name>
    <name type="common">Giant reed</name>
    <name type="synonym">Donax arundinaceus</name>
    <dbReference type="NCBI Taxonomy" id="35708"/>
    <lineage>
        <taxon>Eukaryota</taxon>
        <taxon>Viridiplantae</taxon>
        <taxon>Streptophyta</taxon>
        <taxon>Embryophyta</taxon>
        <taxon>Tracheophyta</taxon>
        <taxon>Spermatophyta</taxon>
        <taxon>Magnoliopsida</taxon>
        <taxon>Liliopsida</taxon>
        <taxon>Poales</taxon>
        <taxon>Poaceae</taxon>
        <taxon>PACMAD clade</taxon>
        <taxon>Arundinoideae</taxon>
        <taxon>Arundineae</taxon>
        <taxon>Arundo</taxon>
    </lineage>
</organism>
<protein>
    <submittedName>
        <fullName evidence="1">Uncharacterized protein</fullName>
    </submittedName>
</protein>
<dbReference type="AlphaFoldDB" id="A0A0A8YCP3"/>
<sequence>MQAMPGASTVVFACFVLNSGLVVSLVDSMCVR</sequence>
<proteinExistence type="predicted"/>
<dbReference type="EMBL" id="GBRH01274605">
    <property type="protein sequence ID" value="JAD23290.1"/>
    <property type="molecule type" value="Transcribed_RNA"/>
</dbReference>